<gene>
    <name evidence="4" type="ORF">A2872_01455</name>
</gene>
<name>A0A1F5Z4K3_9BACT</name>
<evidence type="ECO:0000313" key="5">
    <source>
        <dbReference type="Proteomes" id="UP000178681"/>
    </source>
</evidence>
<evidence type="ECO:0000256" key="2">
    <source>
        <dbReference type="PIRSR" id="PIRSR640198-3"/>
    </source>
</evidence>
<dbReference type="Gene3D" id="1.10.3290.10">
    <property type="entry name" value="Fido-like domain"/>
    <property type="match status" value="1"/>
</dbReference>
<comment type="caution">
    <text evidence="4">The sequence shown here is derived from an EMBL/GenBank/DDBJ whole genome shotgun (WGS) entry which is preliminary data.</text>
</comment>
<dbReference type="InterPro" id="IPR036597">
    <property type="entry name" value="Fido-like_dom_sf"/>
</dbReference>
<feature type="domain" description="Fido" evidence="3">
    <location>
        <begin position="100"/>
        <end position="252"/>
    </location>
</feature>
<feature type="site" description="Important for autoinhibition of adenylyltransferase activity" evidence="2">
    <location>
        <position position="55"/>
    </location>
</feature>
<dbReference type="EMBL" id="MFJG01000009">
    <property type="protein sequence ID" value="OGG07254.1"/>
    <property type="molecule type" value="Genomic_DNA"/>
</dbReference>
<dbReference type="PANTHER" id="PTHR13504:SF38">
    <property type="entry name" value="FIDO DOMAIN-CONTAINING PROTEIN"/>
    <property type="match status" value="1"/>
</dbReference>
<dbReference type="Pfam" id="PF02661">
    <property type="entry name" value="Fic"/>
    <property type="match status" value="1"/>
</dbReference>
<reference evidence="4 5" key="1">
    <citation type="journal article" date="2016" name="Nat. Commun.">
        <title>Thousands of microbial genomes shed light on interconnected biogeochemical processes in an aquifer system.</title>
        <authorList>
            <person name="Anantharaman K."/>
            <person name="Brown C.T."/>
            <person name="Hug L.A."/>
            <person name="Sharon I."/>
            <person name="Castelle C.J."/>
            <person name="Probst A.J."/>
            <person name="Thomas B.C."/>
            <person name="Singh A."/>
            <person name="Wilkins M.J."/>
            <person name="Karaoz U."/>
            <person name="Brodie E.L."/>
            <person name="Williams K.H."/>
            <person name="Hubbard S.S."/>
            <person name="Banfield J.F."/>
        </authorList>
    </citation>
    <scope>NUCLEOTIDE SEQUENCE [LARGE SCALE GENOMIC DNA]</scope>
</reference>
<sequence>MYSPKFTISPKILKDIGIVEGAKAVIESAALLPAWEAKFKEEAQTRAIHYGTHVEGNELKLEEVRKVMEGREVVARERDIKEVINYRKVIEFLNSKDLDYSENTLIGLHKITVDGIVSEEEKGAYRKVSVVLRDVLTGEIVHRPPNAVEVPFLMEDFFVWLASAEAAAVHPVLKAGIAHYAIVRIHPFTEGNGRVSRAMATLILLKDGYDIRKLFSLEEYYDKNVAAYYYAIKTADQNADNDLTSWLEFFIDGVAIEFNRVKDQVQHLSVDLKLKAKVGGQIFLNNRQVKIIETIENTGSLQNVMFKDLFPMISEDTVLRDLKDLMNKKIIKKIGHTKAARYVMK</sequence>
<evidence type="ECO:0000256" key="1">
    <source>
        <dbReference type="PIRSR" id="PIRSR640198-1"/>
    </source>
</evidence>
<evidence type="ECO:0000313" key="4">
    <source>
        <dbReference type="EMBL" id="OGG07254.1"/>
    </source>
</evidence>
<organism evidence="4 5">
    <name type="scientific">Candidatus Gottesmanbacteria bacterium RIFCSPHIGHO2_01_FULL_42_12</name>
    <dbReference type="NCBI Taxonomy" id="1798377"/>
    <lineage>
        <taxon>Bacteria</taxon>
        <taxon>Candidatus Gottesmaniibacteriota</taxon>
    </lineage>
</organism>
<proteinExistence type="predicted"/>
<dbReference type="InterPro" id="IPR040198">
    <property type="entry name" value="Fido_containing"/>
</dbReference>
<evidence type="ECO:0000259" key="3">
    <source>
        <dbReference type="PROSITE" id="PS51459"/>
    </source>
</evidence>
<accession>A0A1F5Z4K3</accession>
<dbReference type="SUPFAM" id="SSF140931">
    <property type="entry name" value="Fic-like"/>
    <property type="match status" value="1"/>
</dbReference>
<feature type="active site" evidence="1">
    <location>
        <position position="186"/>
    </location>
</feature>
<dbReference type="PANTHER" id="PTHR13504">
    <property type="entry name" value="FIDO DOMAIN-CONTAINING PROTEIN DDB_G0283145"/>
    <property type="match status" value="1"/>
</dbReference>
<dbReference type="STRING" id="1798377.A2872_01455"/>
<dbReference type="Proteomes" id="UP000178681">
    <property type="component" value="Unassembled WGS sequence"/>
</dbReference>
<protein>
    <recommendedName>
        <fullName evidence="3">Fido domain-containing protein</fullName>
    </recommendedName>
</protein>
<dbReference type="InterPro" id="IPR003812">
    <property type="entry name" value="Fido"/>
</dbReference>
<dbReference type="AlphaFoldDB" id="A0A1F5Z4K3"/>
<dbReference type="PROSITE" id="PS51459">
    <property type="entry name" value="FIDO"/>
    <property type="match status" value="1"/>
</dbReference>